<sequence length="74" mass="8735">MFLDAILLFSLFSFNSLIRLILLFLNSPSFVKMCSSYGNPQSIINQLKIFYKIMNTFPLLSLINYLFIIEEFKR</sequence>
<feature type="transmembrane region" description="Helical" evidence="1">
    <location>
        <begin position="49"/>
        <end position="69"/>
    </location>
</feature>
<proteinExistence type="predicted"/>
<keyword evidence="4" id="KW-1185">Reference proteome</keyword>
<dbReference type="Gramene" id="mRNA:HanXRQr2_Chr15g0696331">
    <property type="protein sequence ID" value="CDS:HanXRQr2_Chr15g0696331.1"/>
    <property type="gene ID" value="HanXRQr2_Chr15g0696331"/>
</dbReference>
<evidence type="ECO:0000256" key="1">
    <source>
        <dbReference type="SAM" id="Phobius"/>
    </source>
</evidence>
<dbReference type="EMBL" id="MNCJ02000330">
    <property type="protein sequence ID" value="KAF5764808.1"/>
    <property type="molecule type" value="Genomic_DNA"/>
</dbReference>
<feature type="transmembrane region" description="Helical" evidence="1">
    <location>
        <begin position="6"/>
        <end position="28"/>
    </location>
</feature>
<reference evidence="2" key="3">
    <citation type="submission" date="2020-06" db="EMBL/GenBank/DDBJ databases">
        <title>Helianthus annuus Genome sequencing and assembly Release 2.</title>
        <authorList>
            <person name="Gouzy J."/>
            <person name="Langlade N."/>
            <person name="Munos S."/>
        </authorList>
    </citation>
    <scope>NUCLEOTIDE SEQUENCE</scope>
    <source>
        <tissue evidence="2">Leaves</tissue>
    </source>
</reference>
<reference evidence="2 4" key="1">
    <citation type="journal article" date="2017" name="Nature">
        <title>The sunflower genome provides insights into oil metabolism, flowering and Asterid evolution.</title>
        <authorList>
            <person name="Badouin H."/>
            <person name="Gouzy J."/>
            <person name="Grassa C.J."/>
            <person name="Murat F."/>
            <person name="Staton S.E."/>
            <person name="Cottret L."/>
            <person name="Lelandais-Briere C."/>
            <person name="Owens G.L."/>
            <person name="Carrere S."/>
            <person name="Mayjonade B."/>
            <person name="Legrand L."/>
            <person name="Gill N."/>
            <person name="Kane N.C."/>
            <person name="Bowers J.E."/>
            <person name="Hubner S."/>
            <person name="Bellec A."/>
            <person name="Berard A."/>
            <person name="Berges H."/>
            <person name="Blanchet N."/>
            <person name="Boniface M.C."/>
            <person name="Brunel D."/>
            <person name="Catrice O."/>
            <person name="Chaidir N."/>
            <person name="Claudel C."/>
            <person name="Donnadieu C."/>
            <person name="Faraut T."/>
            <person name="Fievet G."/>
            <person name="Helmstetter N."/>
            <person name="King M."/>
            <person name="Knapp S.J."/>
            <person name="Lai Z."/>
            <person name="Le Paslier M.C."/>
            <person name="Lippi Y."/>
            <person name="Lorenzon L."/>
            <person name="Mandel J.R."/>
            <person name="Marage G."/>
            <person name="Marchand G."/>
            <person name="Marquand E."/>
            <person name="Bret-Mestries E."/>
            <person name="Morien E."/>
            <person name="Nambeesan S."/>
            <person name="Nguyen T."/>
            <person name="Pegot-Espagnet P."/>
            <person name="Pouilly N."/>
            <person name="Raftis F."/>
            <person name="Sallet E."/>
            <person name="Schiex T."/>
            <person name="Thomas J."/>
            <person name="Vandecasteele C."/>
            <person name="Vares D."/>
            <person name="Vear F."/>
            <person name="Vautrin S."/>
            <person name="Crespi M."/>
            <person name="Mangin B."/>
            <person name="Burke J.M."/>
            <person name="Salse J."/>
            <person name="Munos S."/>
            <person name="Vincourt P."/>
            <person name="Rieseberg L.H."/>
            <person name="Langlade N.B."/>
        </authorList>
    </citation>
    <scope>NUCLEOTIDE SEQUENCE [LARGE SCALE GENOMIC DNA]</scope>
    <source>
        <strain evidence="4">cv. SF193</strain>
        <tissue evidence="2">Leaves</tissue>
    </source>
</reference>
<dbReference type="InParanoid" id="A0A251S9Q0"/>
<evidence type="ECO:0000313" key="4">
    <source>
        <dbReference type="Proteomes" id="UP000215914"/>
    </source>
</evidence>
<organism evidence="3 4">
    <name type="scientific">Helianthus annuus</name>
    <name type="common">Common sunflower</name>
    <dbReference type="NCBI Taxonomy" id="4232"/>
    <lineage>
        <taxon>Eukaryota</taxon>
        <taxon>Viridiplantae</taxon>
        <taxon>Streptophyta</taxon>
        <taxon>Embryophyta</taxon>
        <taxon>Tracheophyta</taxon>
        <taxon>Spermatophyta</taxon>
        <taxon>Magnoliopsida</taxon>
        <taxon>eudicotyledons</taxon>
        <taxon>Gunneridae</taxon>
        <taxon>Pentapetalae</taxon>
        <taxon>asterids</taxon>
        <taxon>campanulids</taxon>
        <taxon>Asterales</taxon>
        <taxon>Asteraceae</taxon>
        <taxon>Asteroideae</taxon>
        <taxon>Heliantheae alliance</taxon>
        <taxon>Heliantheae</taxon>
        <taxon>Helianthus</taxon>
    </lineage>
</organism>
<reference evidence="3" key="2">
    <citation type="submission" date="2017-02" db="EMBL/GenBank/DDBJ databases">
        <title>Sunflower complete genome.</title>
        <authorList>
            <person name="Langlade N."/>
            <person name="Munos S."/>
        </authorList>
    </citation>
    <scope>NUCLEOTIDE SEQUENCE [LARGE SCALE GENOMIC DNA]</scope>
    <source>
        <tissue evidence="3">Leaves</tissue>
    </source>
</reference>
<protein>
    <submittedName>
        <fullName evidence="3">Uncharacterized protein</fullName>
    </submittedName>
</protein>
<dbReference type="Proteomes" id="UP000215914">
    <property type="component" value="Chromosome 15"/>
</dbReference>
<gene>
    <name evidence="3" type="ORF">HannXRQ_Chr15g0481281</name>
    <name evidence="2" type="ORF">HanXRQr2_Chr15g0696331</name>
</gene>
<dbReference type="EMBL" id="CM007904">
    <property type="protein sequence ID" value="OTF95272.1"/>
    <property type="molecule type" value="Genomic_DNA"/>
</dbReference>
<evidence type="ECO:0000313" key="3">
    <source>
        <dbReference type="EMBL" id="OTF95272.1"/>
    </source>
</evidence>
<evidence type="ECO:0000313" key="2">
    <source>
        <dbReference type="EMBL" id="KAF5764808.1"/>
    </source>
</evidence>
<keyword evidence="1" id="KW-1133">Transmembrane helix</keyword>
<name>A0A251S9Q0_HELAN</name>
<dbReference type="AlphaFoldDB" id="A0A251S9Q0"/>
<accession>A0A251S9Q0</accession>
<keyword evidence="1" id="KW-0812">Transmembrane</keyword>
<keyword evidence="1" id="KW-0472">Membrane</keyword>